<keyword evidence="4 5" id="KW-0472">Membrane</keyword>
<keyword evidence="2 5" id="KW-0812">Transmembrane</keyword>
<evidence type="ECO:0000256" key="2">
    <source>
        <dbReference type="ARBA" id="ARBA00022692"/>
    </source>
</evidence>
<accession>A0A166WFG8</accession>
<keyword evidence="7" id="KW-0687">Ribonucleoprotein</keyword>
<feature type="transmembrane region" description="Helical" evidence="5">
    <location>
        <begin position="646"/>
        <end position="663"/>
    </location>
</feature>
<protein>
    <submittedName>
        <fullName evidence="7">60S ribosomal protein L19</fullName>
    </submittedName>
</protein>
<feature type="transmembrane region" description="Helical" evidence="5">
    <location>
        <begin position="158"/>
        <end position="181"/>
    </location>
</feature>
<sequence length="1025" mass="112867">MAAPIRPTDDGTLDADITSPAIGHVGAFLDSSQSDNELPGTPTVHRRWSMTQLIDTAVRGTFSTATHFFQWLDTTPGRGVLKCTIAYTLASMATFVPILSDFLGKPNGKHVVATITVYFHAARSTGSMIEAILIAIVAVAYAELVSLISMATSVLVGSVFGLATLAHILVVVVFIGGGFGIMGWTKQRMNNPLVNVASTLASLAIISVVTKETAVIDNVFSNQKIVQVFKMLIMGISCTAVVNLLLWRVSARQLLRASITHSSVSLGSMLSDATASFLASSNYEATPPEFPDSYAYSKAHSAMLKHLREAKFEHYLLGNVRIYSLERLTVRSIETLAQSIGGLRSAAKAQFALLNGDSRDAILFRTHSTFATPSLTRDIDPFSYLGAETTQTTDSGSRDAPDLRAAGQLFTNFASTIKHPMQNLSGILCQVLTQMPFSGAPDFNIHINEALRGELTKSLEIFNTARAEALQGFYQRIGQENDSGHPQIVLEEVAAACGHFSFTLQTFGEEMKTYLDVLEDLKHSSDHNRRSWRWLLWWRRSKSDHALATLPFDAPETEALVKPIRKSAVPAGIPRSMRERRDTYKWDAAPNASRILSTLSLAFLQFLRRMASDDVLFGLKVGIGAALWASLAFIEATRDMYNHYRGEWGLLSFMIVCSMTVGASNTTGWARFLGTFAGAFFSLFNWTVSQGNGAALAILGSFVAFLNFYLIVACGRAPLGRMTILAYNVSTLYAYSLSQKVDDNDEDEGGIHPLMREIVTHRVISVCTGILWGLAVCRFIWPISARLKFKEGISVLFLQMGLIWRRGPLSILLRSDCSQSYLKSGEQVALQRYADRLEVLRHSAASEFELRGPFPFEANGRILRSVNRILDGFYSMSLVAQRKTSLSNGERALLEFTARERAVLCDRICHIFQVLASSTMLEYPLTGAIPSIARARDRLLSKVFEFRETHAVRRQAALDVGSPLIQQQGLELSESGAEVDAVERDYTLLYAYALITGQVEQELRIALEEVEGLLGLLKDDPLLGE</sequence>
<feature type="domain" description="Integral membrane bound transporter" evidence="6">
    <location>
        <begin position="640"/>
        <end position="776"/>
    </location>
</feature>
<dbReference type="OrthoDB" id="68611at2759"/>
<dbReference type="GO" id="GO:0005840">
    <property type="term" value="C:ribosome"/>
    <property type="evidence" value="ECO:0007669"/>
    <property type="project" value="UniProtKB-KW"/>
</dbReference>
<organism evidence="7 8">
    <name type="scientific">Beauveria brongniartii RCEF 3172</name>
    <dbReference type="NCBI Taxonomy" id="1081107"/>
    <lineage>
        <taxon>Eukaryota</taxon>
        <taxon>Fungi</taxon>
        <taxon>Dikarya</taxon>
        <taxon>Ascomycota</taxon>
        <taxon>Pezizomycotina</taxon>
        <taxon>Sordariomycetes</taxon>
        <taxon>Hypocreomycetidae</taxon>
        <taxon>Hypocreales</taxon>
        <taxon>Cordycipitaceae</taxon>
        <taxon>Beauveria</taxon>
        <taxon>Beauveria brongniartii</taxon>
    </lineage>
</organism>
<keyword evidence="7" id="KW-0689">Ribosomal protein</keyword>
<evidence type="ECO:0000313" key="7">
    <source>
        <dbReference type="EMBL" id="OAA34673.1"/>
    </source>
</evidence>
<reference evidence="7 8" key="1">
    <citation type="journal article" date="2016" name="Genome Biol. Evol.">
        <title>Divergent and convergent evolution of fungal pathogenicity.</title>
        <authorList>
            <person name="Shang Y."/>
            <person name="Xiao G."/>
            <person name="Zheng P."/>
            <person name="Cen K."/>
            <person name="Zhan S."/>
            <person name="Wang C."/>
        </authorList>
    </citation>
    <scope>NUCLEOTIDE SEQUENCE [LARGE SCALE GENOMIC DNA]</scope>
    <source>
        <strain evidence="7 8">RCEF 3172</strain>
    </source>
</reference>
<dbReference type="InterPro" id="IPR049453">
    <property type="entry name" value="Memb_transporter_dom"/>
</dbReference>
<feature type="transmembrane region" description="Helical" evidence="5">
    <location>
        <begin position="131"/>
        <end position="152"/>
    </location>
</feature>
<feature type="transmembrane region" description="Helical" evidence="5">
    <location>
        <begin position="758"/>
        <end position="781"/>
    </location>
</feature>
<keyword evidence="3 5" id="KW-1133">Transmembrane helix</keyword>
<dbReference type="PANTHER" id="PTHR47804:SF1">
    <property type="entry name" value="DUF2421 DOMAIN-CONTAINING PROTEIN"/>
    <property type="match status" value="1"/>
</dbReference>
<feature type="transmembrane region" description="Helical" evidence="5">
    <location>
        <begin position="193"/>
        <end position="210"/>
    </location>
</feature>
<name>A0A166WFG8_9HYPO</name>
<dbReference type="InterPro" id="IPR052430">
    <property type="entry name" value="IVT-Associated"/>
</dbReference>
<dbReference type="GO" id="GO:0016020">
    <property type="term" value="C:membrane"/>
    <property type="evidence" value="ECO:0007669"/>
    <property type="project" value="UniProtKB-SubCell"/>
</dbReference>
<dbReference type="PANTHER" id="PTHR47804">
    <property type="entry name" value="60S RIBOSOMAL PROTEIN L19"/>
    <property type="match status" value="1"/>
</dbReference>
<dbReference type="Pfam" id="PF13515">
    <property type="entry name" value="FUSC_2"/>
    <property type="match status" value="1"/>
</dbReference>
<gene>
    <name evidence="7" type="ORF">BBO_09119</name>
</gene>
<evidence type="ECO:0000256" key="4">
    <source>
        <dbReference type="ARBA" id="ARBA00023136"/>
    </source>
</evidence>
<proteinExistence type="predicted"/>
<evidence type="ECO:0000256" key="1">
    <source>
        <dbReference type="ARBA" id="ARBA00004141"/>
    </source>
</evidence>
<feature type="transmembrane region" description="Helical" evidence="5">
    <location>
        <begin position="225"/>
        <end position="246"/>
    </location>
</feature>
<keyword evidence="8" id="KW-1185">Reference proteome</keyword>
<evidence type="ECO:0000313" key="8">
    <source>
        <dbReference type="Proteomes" id="UP000076863"/>
    </source>
</evidence>
<comment type="subcellular location">
    <subcellularLocation>
        <location evidence="1">Membrane</location>
        <topology evidence="1">Multi-pass membrane protein</topology>
    </subcellularLocation>
</comment>
<evidence type="ECO:0000256" key="3">
    <source>
        <dbReference type="ARBA" id="ARBA00022989"/>
    </source>
</evidence>
<evidence type="ECO:0000259" key="6">
    <source>
        <dbReference type="Pfam" id="PF13515"/>
    </source>
</evidence>
<feature type="transmembrane region" description="Helical" evidence="5">
    <location>
        <begin position="694"/>
        <end position="712"/>
    </location>
</feature>
<dbReference type="Proteomes" id="UP000076863">
    <property type="component" value="Unassembled WGS sequence"/>
</dbReference>
<dbReference type="EMBL" id="AZHA01000050">
    <property type="protein sequence ID" value="OAA34673.1"/>
    <property type="molecule type" value="Genomic_DNA"/>
</dbReference>
<evidence type="ECO:0000256" key="5">
    <source>
        <dbReference type="SAM" id="Phobius"/>
    </source>
</evidence>
<dbReference type="AlphaFoldDB" id="A0A166WFG8"/>
<comment type="caution">
    <text evidence="7">The sequence shown here is derived from an EMBL/GenBank/DDBJ whole genome shotgun (WGS) entry which is preliminary data.</text>
</comment>